<organism evidence="2 3">
    <name type="scientific">Methanocella arvoryzae (strain DSM 22066 / NBRC 105507 / MRE50)</name>
    <dbReference type="NCBI Taxonomy" id="351160"/>
    <lineage>
        <taxon>Archaea</taxon>
        <taxon>Methanobacteriati</taxon>
        <taxon>Methanobacteriota</taxon>
        <taxon>Stenosarchaea group</taxon>
        <taxon>Methanomicrobia</taxon>
        <taxon>Methanocellales</taxon>
        <taxon>Methanocellaceae</taxon>
        <taxon>Methanocella</taxon>
    </lineage>
</organism>
<dbReference type="eggNOG" id="arCOG02083">
    <property type="taxonomic scope" value="Archaea"/>
</dbReference>
<dbReference type="KEGG" id="rci:RCIX1295"/>
<keyword evidence="1" id="KW-1133">Transmembrane helix</keyword>
<keyword evidence="1" id="KW-0472">Membrane</keyword>
<dbReference type="STRING" id="351160.RCIX1295"/>
<evidence type="ECO:0008006" key="4">
    <source>
        <dbReference type="Google" id="ProtNLM"/>
    </source>
</evidence>
<evidence type="ECO:0000256" key="1">
    <source>
        <dbReference type="SAM" id="Phobius"/>
    </source>
</evidence>
<dbReference type="Proteomes" id="UP000000663">
    <property type="component" value="Chromosome"/>
</dbReference>
<dbReference type="GeneID" id="5143566"/>
<reference evidence="2 3" key="1">
    <citation type="journal article" date="2006" name="Science">
        <title>Genome of rice cluster I archaea -- the key methane producers in the rice rhizosphere.</title>
        <authorList>
            <person name="Erkel C."/>
            <person name="Kube M."/>
            <person name="Reinhardt R."/>
            <person name="Liesack W."/>
        </authorList>
    </citation>
    <scope>NUCLEOTIDE SEQUENCE [LARGE SCALE GENOMIC DNA]</scope>
    <source>
        <strain evidence="3">DSM 22066 / NBRC 105507 / MRE50</strain>
    </source>
</reference>
<gene>
    <name evidence="2" type="ORF">RCIX1295</name>
</gene>
<sequence>MRISVKLASICLMLVLLLTITTPAFAATTNPVLSVTGTTVAPVASVTPTTATAPLMPGDTGTVVVTLTNTLKSPGTGNTTVITESHQNVYPPTAGSGITTTRQTQTSSSDGSSGACELKFVNLLSEGPIHVQNAAYTDVGYLGLGDSAQFQFTIKVDDSAADGKYYLPLKVKTDNDECYVNQVVPVVIDSTQPRLVLNDAPSKLGTSRGNIIIDVVNYRSSGINSASVIPEGAEFTFKPRAEYTVGSIGAGEMYTVTFETSSKNATYTGNPSFVLKYKNGDNWHQTAPLVVGMEPKTDAAAAGNGGGDNTLLILGGVILVVLVLIGGVYLFMRSQRSKK</sequence>
<evidence type="ECO:0000313" key="2">
    <source>
        <dbReference type="EMBL" id="CAJ36587.1"/>
    </source>
</evidence>
<dbReference type="AlphaFoldDB" id="Q0W4V6"/>
<name>Q0W4V6_METAR</name>
<keyword evidence="1" id="KW-0812">Transmembrane</keyword>
<dbReference type="RefSeq" id="WP_012035960.1">
    <property type="nucleotide sequence ID" value="NC_009464.1"/>
</dbReference>
<dbReference type="OrthoDB" id="65070at2157"/>
<dbReference type="PANTHER" id="PTHR35902:SF3">
    <property type="entry name" value="NPCBM-ASSOCIATED, NEW3 DOMAIN OF ALPHA-GALACTOSIDASE"/>
    <property type="match status" value="1"/>
</dbReference>
<dbReference type="PANTHER" id="PTHR35902">
    <property type="entry name" value="S-LAYER DOMAIN-LIKE PROTEIN-RELATED"/>
    <property type="match status" value="1"/>
</dbReference>
<protein>
    <recommendedName>
        <fullName evidence="4">CARDB domain-containing protein</fullName>
    </recommendedName>
</protein>
<evidence type="ECO:0000313" key="3">
    <source>
        <dbReference type="Proteomes" id="UP000000663"/>
    </source>
</evidence>
<accession>Q0W4V6</accession>
<dbReference type="EMBL" id="AM114193">
    <property type="protein sequence ID" value="CAJ36587.1"/>
    <property type="molecule type" value="Genomic_DNA"/>
</dbReference>
<keyword evidence="3" id="KW-1185">Reference proteome</keyword>
<feature type="transmembrane region" description="Helical" evidence="1">
    <location>
        <begin position="311"/>
        <end position="332"/>
    </location>
</feature>
<proteinExistence type="predicted"/>